<feature type="transmembrane region" description="Helical" evidence="9">
    <location>
        <begin position="106"/>
        <end position="124"/>
    </location>
</feature>
<evidence type="ECO:0000256" key="9">
    <source>
        <dbReference type="SAM" id="Phobius"/>
    </source>
</evidence>
<gene>
    <name evidence="10" type="ORF">GCM10009737_18940</name>
</gene>
<dbReference type="EMBL" id="BAAAMY010000004">
    <property type="protein sequence ID" value="GAA1917718.1"/>
    <property type="molecule type" value="Genomic_DNA"/>
</dbReference>
<evidence type="ECO:0000313" key="11">
    <source>
        <dbReference type="Proteomes" id="UP001501612"/>
    </source>
</evidence>
<evidence type="ECO:0000256" key="1">
    <source>
        <dbReference type="ARBA" id="ARBA00004651"/>
    </source>
</evidence>
<feature type="transmembrane region" description="Helical" evidence="9">
    <location>
        <begin position="244"/>
        <end position="264"/>
    </location>
</feature>
<keyword evidence="11" id="KW-1185">Reference proteome</keyword>
<dbReference type="InterPro" id="IPR002549">
    <property type="entry name" value="AI-2E-like"/>
</dbReference>
<feature type="compositionally biased region" description="Low complexity" evidence="8">
    <location>
        <begin position="24"/>
        <end position="34"/>
    </location>
</feature>
<evidence type="ECO:0000313" key="10">
    <source>
        <dbReference type="EMBL" id="GAA1917718.1"/>
    </source>
</evidence>
<evidence type="ECO:0000256" key="4">
    <source>
        <dbReference type="ARBA" id="ARBA00022475"/>
    </source>
</evidence>
<feature type="transmembrane region" description="Helical" evidence="9">
    <location>
        <begin position="326"/>
        <end position="357"/>
    </location>
</feature>
<sequence>MTSVGNDLPRGGAAADEVRDAGVDEPGADGPDGPDTAEERRRTAWRRRGREAERGERLAQQFVQQWTAMRAERRAEPAPVRGGETDTRPAEVPWALDVAAAWAWRLLLIAGAGFLVLWLLAYFAVVTLPLAISLLIAALASPLVHLLQRARVPAAVGAAVAVVLGLGFVALLLTFVSRQIAEGAADLGAQVAAGLGQVRDWLKTGPLNASDSQINDWLGQAQSTLTENSQDAQIVARLSEVGAALGHVLAGLFITLFATFFFLADGRRIWSWVVRLAPRAARERFDESGHVAWVSLTQFVRATVVVALVDAIGIMIWAAVLGVPFVAAIGVLVFLGAFVPLIGATVAGSVAVLVALVDQGPVTALLMLLGVIVVQQIEGHILQPFLMGRFVSVHPLGVIVAIGCGVLVAGVAGALIAVPLVAALNAVVQHLAAATPVGGDPEELADDELATPAVEAP</sequence>
<comment type="similarity">
    <text evidence="2">Belongs to the autoinducer-2 exporter (AI-2E) (TC 2.A.86) family.</text>
</comment>
<dbReference type="RefSeq" id="WP_344006477.1">
    <property type="nucleotide sequence ID" value="NZ_BAAAMY010000004.1"/>
</dbReference>
<evidence type="ECO:0000256" key="6">
    <source>
        <dbReference type="ARBA" id="ARBA00022989"/>
    </source>
</evidence>
<reference evidence="11" key="1">
    <citation type="journal article" date="2019" name="Int. J. Syst. Evol. Microbiol.">
        <title>The Global Catalogue of Microorganisms (GCM) 10K type strain sequencing project: providing services to taxonomists for standard genome sequencing and annotation.</title>
        <authorList>
            <consortium name="The Broad Institute Genomics Platform"/>
            <consortium name="The Broad Institute Genome Sequencing Center for Infectious Disease"/>
            <person name="Wu L."/>
            <person name="Ma J."/>
        </authorList>
    </citation>
    <scope>NUCLEOTIDE SEQUENCE [LARGE SCALE GENOMIC DNA]</scope>
    <source>
        <strain evidence="11">JCM 14046</strain>
    </source>
</reference>
<feature type="transmembrane region" description="Helical" evidence="9">
    <location>
        <begin position="130"/>
        <end position="147"/>
    </location>
</feature>
<evidence type="ECO:0000256" key="5">
    <source>
        <dbReference type="ARBA" id="ARBA00022692"/>
    </source>
</evidence>
<comment type="caution">
    <text evidence="10">The sequence shown here is derived from an EMBL/GenBank/DDBJ whole genome shotgun (WGS) entry which is preliminary data.</text>
</comment>
<feature type="region of interest" description="Disordered" evidence="8">
    <location>
        <begin position="1"/>
        <end position="55"/>
    </location>
</feature>
<feature type="transmembrane region" description="Helical" evidence="9">
    <location>
        <begin position="299"/>
        <end position="320"/>
    </location>
</feature>
<feature type="transmembrane region" description="Helical" evidence="9">
    <location>
        <begin position="364"/>
        <end position="386"/>
    </location>
</feature>
<proteinExistence type="inferred from homology"/>
<organism evidence="10 11">
    <name type="scientific">Nocardioides lentus</name>
    <dbReference type="NCBI Taxonomy" id="338077"/>
    <lineage>
        <taxon>Bacteria</taxon>
        <taxon>Bacillati</taxon>
        <taxon>Actinomycetota</taxon>
        <taxon>Actinomycetes</taxon>
        <taxon>Propionibacteriales</taxon>
        <taxon>Nocardioidaceae</taxon>
        <taxon>Nocardioides</taxon>
    </lineage>
</organism>
<accession>A0ABP5AMD0</accession>
<dbReference type="PANTHER" id="PTHR21716:SF53">
    <property type="entry name" value="PERMEASE PERM-RELATED"/>
    <property type="match status" value="1"/>
</dbReference>
<evidence type="ECO:0000256" key="3">
    <source>
        <dbReference type="ARBA" id="ARBA00022448"/>
    </source>
</evidence>
<protein>
    <recommendedName>
        <fullName evidence="12">AI-2E family transporter</fullName>
    </recommendedName>
</protein>
<feature type="transmembrane region" description="Helical" evidence="9">
    <location>
        <begin position="154"/>
        <end position="176"/>
    </location>
</feature>
<dbReference type="Pfam" id="PF01594">
    <property type="entry name" value="AI-2E_transport"/>
    <property type="match status" value="1"/>
</dbReference>
<evidence type="ECO:0000256" key="8">
    <source>
        <dbReference type="SAM" id="MobiDB-lite"/>
    </source>
</evidence>
<keyword evidence="4" id="KW-1003">Cell membrane</keyword>
<dbReference type="Proteomes" id="UP001501612">
    <property type="component" value="Unassembled WGS sequence"/>
</dbReference>
<keyword evidence="6 9" id="KW-1133">Transmembrane helix</keyword>
<name>A0ABP5AMD0_9ACTN</name>
<feature type="transmembrane region" description="Helical" evidence="9">
    <location>
        <begin position="398"/>
        <end position="422"/>
    </location>
</feature>
<evidence type="ECO:0008006" key="12">
    <source>
        <dbReference type="Google" id="ProtNLM"/>
    </source>
</evidence>
<evidence type="ECO:0000256" key="2">
    <source>
        <dbReference type="ARBA" id="ARBA00009773"/>
    </source>
</evidence>
<keyword evidence="3" id="KW-0813">Transport</keyword>
<keyword evidence="7 9" id="KW-0472">Membrane</keyword>
<comment type="subcellular location">
    <subcellularLocation>
        <location evidence="1">Cell membrane</location>
        <topology evidence="1">Multi-pass membrane protein</topology>
    </subcellularLocation>
</comment>
<dbReference type="PANTHER" id="PTHR21716">
    <property type="entry name" value="TRANSMEMBRANE PROTEIN"/>
    <property type="match status" value="1"/>
</dbReference>
<keyword evidence="5 9" id="KW-0812">Transmembrane</keyword>
<evidence type="ECO:0000256" key="7">
    <source>
        <dbReference type="ARBA" id="ARBA00023136"/>
    </source>
</evidence>